<dbReference type="Pfam" id="PF14701">
    <property type="entry name" value="hDGE_amylase"/>
    <property type="match status" value="1"/>
</dbReference>
<dbReference type="SMART" id="SM00642">
    <property type="entry name" value="Aamy"/>
    <property type="match status" value="1"/>
</dbReference>
<gene>
    <name evidence="2" type="ORF">MSZNOR_4105</name>
</gene>
<proteinExistence type="predicted"/>
<dbReference type="InterPro" id="IPR032792">
    <property type="entry name" value="AGL_glucanoTrfase"/>
</dbReference>
<dbReference type="InterPro" id="IPR006047">
    <property type="entry name" value="GH13_cat_dom"/>
</dbReference>
<dbReference type="InterPro" id="IPR017853">
    <property type="entry name" value="GH"/>
</dbReference>
<dbReference type="PANTHER" id="PTHR47786">
    <property type="entry name" value="ALPHA-1,4-GLUCAN:MALTOSE-1-PHOSPHATE MALTOSYLTRANSFERASE"/>
    <property type="match status" value="1"/>
</dbReference>
<name>A0ABM9I725_9GAMM</name>
<dbReference type="EMBL" id="OX458333">
    <property type="protein sequence ID" value="CAI8934123.1"/>
    <property type="molecule type" value="Genomic_DNA"/>
</dbReference>
<evidence type="ECO:0000313" key="3">
    <source>
        <dbReference type="Proteomes" id="UP001162030"/>
    </source>
</evidence>
<sequence length="433" mass="50094">MAIPYQGRFFPTHMKIYNLFPRLAGPLHQWKPHLERAADMGFDWIFVNPVQKLGRSRSLYSIKDYFQIDPWLLNPRSSAAPETQMREIVSQAESLGLGMIVDLVINHCAYDSALLKQHPEWFVKQGPRIAHPYCMHDGEKVVWRDLAQFDHLNTSDPEGLYQYCRDVVEYLIGLGFKGLRCDAAYQLPSRFWARLIEETKRAHPDTVFLAETLGCSAEQTRETARAGFDFIFNSSKWWDFSSPWLLEQYQLTRDIVPSISFPESHDTARAFAEYQQNIEAIKQRYFFAALFSAGVMIPMGFEFGFQKPLHVVHTTPADWENTSIDLTGYIKQINGIKSRHPVFNEESVTQLIDHSNPQILLMHKTASRKRNEALVILNKDPWNRQNFVSDNLYSLIQSEPPLFDVSPEWPLDYLPTPFQFELTPGMGRVLVTQ</sequence>
<dbReference type="Gene3D" id="3.20.20.80">
    <property type="entry name" value="Glycosidases"/>
    <property type="match status" value="1"/>
</dbReference>
<accession>A0ABM9I725</accession>
<evidence type="ECO:0000313" key="2">
    <source>
        <dbReference type="EMBL" id="CAI8934123.1"/>
    </source>
</evidence>
<dbReference type="SUPFAM" id="SSF51445">
    <property type="entry name" value="(Trans)glycosidases"/>
    <property type="match status" value="1"/>
</dbReference>
<dbReference type="Proteomes" id="UP001162030">
    <property type="component" value="Chromosome"/>
</dbReference>
<feature type="domain" description="Glycosyl hydrolase family 13 catalytic" evidence="1">
    <location>
        <begin position="18"/>
        <end position="337"/>
    </location>
</feature>
<keyword evidence="3" id="KW-1185">Reference proteome</keyword>
<organism evidence="2 3">
    <name type="scientific">Methylocaldum szegediense</name>
    <dbReference type="NCBI Taxonomy" id="73780"/>
    <lineage>
        <taxon>Bacteria</taxon>
        <taxon>Pseudomonadati</taxon>
        <taxon>Pseudomonadota</taxon>
        <taxon>Gammaproteobacteria</taxon>
        <taxon>Methylococcales</taxon>
        <taxon>Methylococcaceae</taxon>
        <taxon>Methylocaldum</taxon>
    </lineage>
</organism>
<dbReference type="PANTHER" id="PTHR47786:SF2">
    <property type="entry name" value="GLYCOSYL HYDROLASE FAMILY 13 CATALYTIC DOMAIN-CONTAINING PROTEIN"/>
    <property type="match status" value="1"/>
</dbReference>
<reference evidence="2 3" key="1">
    <citation type="submission" date="2023-03" db="EMBL/GenBank/DDBJ databases">
        <authorList>
            <person name="Pearce D."/>
        </authorList>
    </citation>
    <scope>NUCLEOTIDE SEQUENCE [LARGE SCALE GENOMIC DNA]</scope>
    <source>
        <strain evidence="2">Msz</strain>
    </source>
</reference>
<evidence type="ECO:0000259" key="1">
    <source>
        <dbReference type="SMART" id="SM00642"/>
    </source>
</evidence>
<protein>
    <submittedName>
        <fullName evidence="2">Starch synthase (Maltosyl-transferring)</fullName>
    </submittedName>
</protein>